<evidence type="ECO:0000313" key="1">
    <source>
        <dbReference type="EMBL" id="SDF65720.1"/>
    </source>
</evidence>
<keyword evidence="2" id="KW-1185">Reference proteome</keyword>
<sequence>MDDDVERLRSLLLAMSEVDVEAAEYLKLRAQLIFELVRMHAEQDLLERLRPIQDQVDRMGARDPDFDLKRFMDAGWE</sequence>
<protein>
    <submittedName>
        <fullName evidence="1">Uncharacterized protein</fullName>
    </submittedName>
</protein>
<accession>A0A1G7MXC4</accession>
<proteinExistence type="predicted"/>
<name>A0A1G7MXC4_9RHOB</name>
<gene>
    <name evidence="1" type="ORF">SAMN04488105_1435</name>
</gene>
<dbReference type="AlphaFoldDB" id="A0A1G7MXC4"/>
<evidence type="ECO:0000313" key="2">
    <source>
        <dbReference type="Proteomes" id="UP000198994"/>
    </source>
</evidence>
<dbReference type="OrthoDB" id="8301496at2"/>
<dbReference type="EMBL" id="FNAV01000043">
    <property type="protein sequence ID" value="SDF65720.1"/>
    <property type="molecule type" value="Genomic_DNA"/>
</dbReference>
<organism evidence="1 2">
    <name type="scientific">Salipiger thiooxidans</name>
    <dbReference type="NCBI Taxonomy" id="282683"/>
    <lineage>
        <taxon>Bacteria</taxon>
        <taxon>Pseudomonadati</taxon>
        <taxon>Pseudomonadota</taxon>
        <taxon>Alphaproteobacteria</taxon>
        <taxon>Rhodobacterales</taxon>
        <taxon>Roseobacteraceae</taxon>
        <taxon>Salipiger</taxon>
    </lineage>
</organism>
<dbReference type="RefSeq" id="WP_089964217.1">
    <property type="nucleotide sequence ID" value="NZ_FNAV01000043.1"/>
</dbReference>
<dbReference type="Proteomes" id="UP000198994">
    <property type="component" value="Unassembled WGS sequence"/>
</dbReference>
<reference evidence="2" key="1">
    <citation type="submission" date="2016-10" db="EMBL/GenBank/DDBJ databases">
        <authorList>
            <person name="Varghese N."/>
            <person name="Submissions S."/>
        </authorList>
    </citation>
    <scope>NUCLEOTIDE SEQUENCE [LARGE SCALE GENOMIC DNA]</scope>
    <source>
        <strain evidence="2">DSM 10146</strain>
    </source>
</reference>